<dbReference type="InterPro" id="IPR050951">
    <property type="entry name" value="Retrovirus_Pol_polyprotein"/>
</dbReference>
<dbReference type="PROSITE" id="PS50994">
    <property type="entry name" value="INTEGRASE"/>
    <property type="match status" value="1"/>
</dbReference>
<evidence type="ECO:0000313" key="2">
    <source>
        <dbReference type="EMBL" id="KRH92466.1"/>
    </source>
</evidence>
<dbReference type="VEuPathDB" id="MicrosporidiaDB:M153_56740001"/>
<comment type="caution">
    <text evidence="2">The sequence shown here is derived from an EMBL/GenBank/DDBJ whole genome shotgun (WGS) entry which is preliminary data.</text>
</comment>
<protein>
    <submittedName>
        <fullName evidence="2">Putative transposable element</fullName>
    </submittedName>
</protein>
<name>A0A0R0LSN4_9MICR</name>
<gene>
    <name evidence="2" type="ORF">M153_56740001</name>
</gene>
<keyword evidence="3" id="KW-1185">Reference proteome</keyword>
<dbReference type="GO" id="GO:0005634">
    <property type="term" value="C:nucleus"/>
    <property type="evidence" value="ECO:0007669"/>
    <property type="project" value="UniProtKB-ARBA"/>
</dbReference>
<accession>A0A0R0LSN4</accession>
<dbReference type="EMBL" id="LGUB01000908">
    <property type="protein sequence ID" value="KRH92466.1"/>
    <property type="molecule type" value="Genomic_DNA"/>
</dbReference>
<dbReference type="OrthoDB" id="4504104at2759"/>
<dbReference type="InterPro" id="IPR001584">
    <property type="entry name" value="Integrase_cat-core"/>
</dbReference>
<evidence type="ECO:0000259" key="1">
    <source>
        <dbReference type="PROSITE" id="PS50994"/>
    </source>
</evidence>
<dbReference type="InterPro" id="IPR012337">
    <property type="entry name" value="RNaseH-like_sf"/>
</dbReference>
<dbReference type="SUPFAM" id="SSF53098">
    <property type="entry name" value="Ribonuclease H-like"/>
    <property type="match status" value="1"/>
</dbReference>
<dbReference type="PANTHER" id="PTHR37984">
    <property type="entry name" value="PROTEIN CBG26694"/>
    <property type="match status" value="1"/>
</dbReference>
<dbReference type="PANTHER" id="PTHR37984:SF5">
    <property type="entry name" value="PROTEIN NYNRIN-LIKE"/>
    <property type="match status" value="1"/>
</dbReference>
<evidence type="ECO:0000313" key="3">
    <source>
        <dbReference type="Proteomes" id="UP000051530"/>
    </source>
</evidence>
<dbReference type="Gene3D" id="3.30.420.10">
    <property type="entry name" value="Ribonuclease H-like superfamily/Ribonuclease H"/>
    <property type="match status" value="1"/>
</dbReference>
<organism evidence="2 3">
    <name type="scientific">Pseudoloma neurophilia</name>
    <dbReference type="NCBI Taxonomy" id="146866"/>
    <lineage>
        <taxon>Eukaryota</taxon>
        <taxon>Fungi</taxon>
        <taxon>Fungi incertae sedis</taxon>
        <taxon>Microsporidia</taxon>
        <taxon>Pseudoloma</taxon>
    </lineage>
</organism>
<feature type="domain" description="Integrase catalytic" evidence="1">
    <location>
        <begin position="1"/>
        <end position="92"/>
    </location>
</feature>
<dbReference type="GO" id="GO:0015074">
    <property type="term" value="P:DNA integration"/>
    <property type="evidence" value="ECO:0007669"/>
    <property type="project" value="InterPro"/>
</dbReference>
<dbReference type="Proteomes" id="UP000051530">
    <property type="component" value="Unassembled WGS sequence"/>
</dbReference>
<dbReference type="InterPro" id="IPR036397">
    <property type="entry name" value="RNaseH_sf"/>
</dbReference>
<dbReference type="GO" id="GO:0003676">
    <property type="term" value="F:nucleic acid binding"/>
    <property type="evidence" value="ECO:0007669"/>
    <property type="project" value="InterPro"/>
</dbReference>
<sequence length="197" mass="22602">QFTSSKFKKICDTHGIKLRLTTPNNPCGNSKVERIHRTINEIMRIYKANTKRKTILKLIYRRLNLIPNRATGTIPYTLFQGISPWSNTKNNKSATEILCYANECSARTSQKNKQTCTLNAAKVHPNDVIYTRNKPTLKQDQIWNGPYRVHETFDNYITYIDNGETKKVSNRNVRVVKGADCSSDDNPATSQKKQIFC</sequence>
<dbReference type="AlphaFoldDB" id="A0A0R0LSN4"/>
<reference evidence="2 3" key="1">
    <citation type="submission" date="2015-07" db="EMBL/GenBank/DDBJ databases">
        <title>The genome of Pseudoloma neurophilia, a relevant intracellular parasite of the zebrafish.</title>
        <authorList>
            <person name="Ndikumana S."/>
            <person name="Pelin A."/>
            <person name="Sanders J."/>
            <person name="Corradi N."/>
        </authorList>
    </citation>
    <scope>NUCLEOTIDE SEQUENCE [LARGE SCALE GENOMIC DNA]</scope>
    <source>
        <strain evidence="2 3">MK1</strain>
    </source>
</reference>
<feature type="non-terminal residue" evidence="2">
    <location>
        <position position="1"/>
    </location>
</feature>
<proteinExistence type="predicted"/>